<dbReference type="PROSITE" id="PS50115">
    <property type="entry name" value="ARFGAP"/>
    <property type="match status" value="1"/>
</dbReference>
<protein>
    <submittedName>
        <fullName evidence="8">ArfGap-domain-containing protein</fullName>
    </submittedName>
</protein>
<keyword evidence="9" id="KW-1185">Reference proteome</keyword>
<feature type="compositionally biased region" description="Low complexity" evidence="6">
    <location>
        <begin position="344"/>
        <end position="360"/>
    </location>
</feature>
<sequence length="520" mass="56223">MSGISKVTAERHQRILLELAQQPGNDICADCKARYPRWASWNLGIFLCVQCASVHRKIGTHVTKVKSLTLDSWTREQVDSIKNMGNIKSNAYFNPDERRNPPPTNMEDTERDSELEKYIRSKYEYKKFVAPPGSAAAVEAKKLNGLLPPPPPKEPKERGERVPRSRTAPLPAILASKPSPPPVPANESPARMPAFSPQQPPFSPSRPGFQPSPSPRAQVPQFPQQQQLPPQFRQQQIQLPPRMPQQRPMQPPTPSALPPTSPLYGEMMALQTGSPLPTPMGQSMSMPPGPGNPFNAMQSGTLQYPSAFNGMPRSPSRSVSLPVTTPGALGTPTISMQPTGMNPFFAQQQQQAQQNAFLQATSPTGYPSPFQANAASVAPISIPLQSQATGYFNPSPQSASYLSPSPSNNFLQQPSPTGFPPGTSPFSAAYGAGSSTSPFQQGQFQQPSTSPFSQQSSSPFQQMQQPAYAGTPTYAPPSPFSQMSASPFGQPQAQAQEGQGNLGAFASGMMPRQSTNPFQR</sequence>
<dbReference type="InterPro" id="IPR038508">
    <property type="entry name" value="ArfGAP_dom_sf"/>
</dbReference>
<dbReference type="FunFam" id="1.10.220.150:FF:000009">
    <property type="entry name" value="stromal membrane-associated protein 1 isoform X1"/>
    <property type="match status" value="1"/>
</dbReference>
<evidence type="ECO:0000313" key="8">
    <source>
        <dbReference type="EMBL" id="KZO91032.1"/>
    </source>
</evidence>
<dbReference type="Proteomes" id="UP000076738">
    <property type="component" value="Unassembled WGS sequence"/>
</dbReference>
<evidence type="ECO:0000256" key="5">
    <source>
        <dbReference type="PROSITE-ProRule" id="PRU00288"/>
    </source>
</evidence>
<keyword evidence="2" id="KW-0479">Metal-binding</keyword>
<evidence type="ECO:0000256" key="4">
    <source>
        <dbReference type="ARBA" id="ARBA00022833"/>
    </source>
</evidence>
<feature type="compositionally biased region" description="Basic and acidic residues" evidence="6">
    <location>
        <begin position="153"/>
        <end position="163"/>
    </location>
</feature>
<dbReference type="InterPro" id="IPR051718">
    <property type="entry name" value="ARF_GTPase-activating"/>
</dbReference>
<dbReference type="Gene3D" id="1.10.220.150">
    <property type="entry name" value="Arf GTPase activating protein"/>
    <property type="match status" value="1"/>
</dbReference>
<dbReference type="PRINTS" id="PR00405">
    <property type="entry name" value="REVINTRACTNG"/>
</dbReference>
<proteinExistence type="predicted"/>
<feature type="compositionally biased region" description="Polar residues" evidence="6">
    <location>
        <begin position="295"/>
        <end position="306"/>
    </location>
</feature>
<feature type="region of interest" description="Disordered" evidence="6">
    <location>
        <begin position="143"/>
        <end position="371"/>
    </location>
</feature>
<feature type="region of interest" description="Disordered" evidence="6">
    <location>
        <begin position="87"/>
        <end position="113"/>
    </location>
</feature>
<feature type="compositionally biased region" description="Pro residues" evidence="6">
    <location>
        <begin position="198"/>
        <end position="214"/>
    </location>
</feature>
<dbReference type="STRING" id="1330018.A0A167GY59"/>
<dbReference type="PANTHER" id="PTHR45705:SF1">
    <property type="entry name" value="FI20236P1"/>
    <property type="match status" value="1"/>
</dbReference>
<dbReference type="InterPro" id="IPR037278">
    <property type="entry name" value="ARFGAP/RecO"/>
</dbReference>
<feature type="domain" description="Arf-GAP" evidence="7">
    <location>
        <begin position="13"/>
        <end position="136"/>
    </location>
</feature>
<dbReference type="OrthoDB" id="10266696at2759"/>
<feature type="compositionally biased region" description="Pro residues" evidence="6">
    <location>
        <begin position="249"/>
        <end position="261"/>
    </location>
</feature>
<evidence type="ECO:0000256" key="2">
    <source>
        <dbReference type="ARBA" id="ARBA00022723"/>
    </source>
</evidence>
<feature type="compositionally biased region" description="Polar residues" evidence="6">
    <location>
        <begin position="387"/>
        <end position="411"/>
    </location>
</feature>
<dbReference type="SMART" id="SM00105">
    <property type="entry name" value="ArfGap"/>
    <property type="match status" value="1"/>
</dbReference>
<dbReference type="AlphaFoldDB" id="A0A167GY59"/>
<dbReference type="Pfam" id="PF01412">
    <property type="entry name" value="ArfGap"/>
    <property type="match status" value="1"/>
</dbReference>
<feature type="compositionally biased region" description="Low complexity" evidence="6">
    <location>
        <begin position="433"/>
        <end position="473"/>
    </location>
</feature>
<dbReference type="EMBL" id="KV417330">
    <property type="protein sequence ID" value="KZO91032.1"/>
    <property type="molecule type" value="Genomic_DNA"/>
</dbReference>
<evidence type="ECO:0000256" key="1">
    <source>
        <dbReference type="ARBA" id="ARBA00022468"/>
    </source>
</evidence>
<dbReference type="GO" id="GO:0005737">
    <property type="term" value="C:cytoplasm"/>
    <property type="evidence" value="ECO:0007669"/>
    <property type="project" value="TreeGrafter"/>
</dbReference>
<organism evidence="8 9">
    <name type="scientific">Calocera viscosa (strain TUFC12733)</name>
    <dbReference type="NCBI Taxonomy" id="1330018"/>
    <lineage>
        <taxon>Eukaryota</taxon>
        <taxon>Fungi</taxon>
        <taxon>Dikarya</taxon>
        <taxon>Basidiomycota</taxon>
        <taxon>Agaricomycotina</taxon>
        <taxon>Dacrymycetes</taxon>
        <taxon>Dacrymycetales</taxon>
        <taxon>Dacrymycetaceae</taxon>
        <taxon>Calocera</taxon>
    </lineage>
</organism>
<feature type="region of interest" description="Disordered" evidence="6">
    <location>
        <begin position="387"/>
        <end position="520"/>
    </location>
</feature>
<feature type="compositionally biased region" description="Low complexity" evidence="6">
    <location>
        <begin position="185"/>
        <end position="197"/>
    </location>
</feature>
<feature type="compositionally biased region" description="Low complexity" evidence="6">
    <location>
        <begin position="218"/>
        <end position="248"/>
    </location>
</feature>
<keyword evidence="1" id="KW-0343">GTPase activation</keyword>
<dbReference type="GO" id="GO:0008270">
    <property type="term" value="F:zinc ion binding"/>
    <property type="evidence" value="ECO:0007669"/>
    <property type="project" value="UniProtKB-KW"/>
</dbReference>
<reference evidence="8 9" key="1">
    <citation type="journal article" date="2016" name="Mol. Biol. Evol.">
        <title>Comparative Genomics of Early-Diverging Mushroom-Forming Fungi Provides Insights into the Origins of Lignocellulose Decay Capabilities.</title>
        <authorList>
            <person name="Nagy L.G."/>
            <person name="Riley R."/>
            <person name="Tritt A."/>
            <person name="Adam C."/>
            <person name="Daum C."/>
            <person name="Floudas D."/>
            <person name="Sun H."/>
            <person name="Yadav J.S."/>
            <person name="Pangilinan J."/>
            <person name="Larsson K.H."/>
            <person name="Matsuura K."/>
            <person name="Barry K."/>
            <person name="Labutti K."/>
            <person name="Kuo R."/>
            <person name="Ohm R.A."/>
            <person name="Bhattacharya S.S."/>
            <person name="Shirouzu T."/>
            <person name="Yoshinaga Y."/>
            <person name="Martin F.M."/>
            <person name="Grigoriev I.V."/>
            <person name="Hibbett D.S."/>
        </authorList>
    </citation>
    <scope>NUCLEOTIDE SEQUENCE [LARGE SCALE GENOMIC DNA]</scope>
    <source>
        <strain evidence="8 9">TUFC12733</strain>
    </source>
</reference>
<feature type="compositionally biased region" description="Low complexity" evidence="6">
    <location>
        <begin position="489"/>
        <end position="499"/>
    </location>
</feature>
<feature type="compositionally biased region" description="Polar residues" evidence="6">
    <location>
        <begin position="361"/>
        <end position="371"/>
    </location>
</feature>
<evidence type="ECO:0000259" key="7">
    <source>
        <dbReference type="PROSITE" id="PS50115"/>
    </source>
</evidence>
<keyword evidence="3 5" id="KW-0863">Zinc-finger</keyword>
<gene>
    <name evidence="8" type="ORF">CALVIDRAFT_522181</name>
</gene>
<dbReference type="GO" id="GO:0005096">
    <property type="term" value="F:GTPase activator activity"/>
    <property type="evidence" value="ECO:0007669"/>
    <property type="project" value="UniProtKB-KW"/>
</dbReference>
<dbReference type="PANTHER" id="PTHR45705">
    <property type="entry name" value="FI20236P1"/>
    <property type="match status" value="1"/>
</dbReference>
<evidence type="ECO:0000313" key="9">
    <source>
        <dbReference type="Proteomes" id="UP000076738"/>
    </source>
</evidence>
<dbReference type="CDD" id="cd08204">
    <property type="entry name" value="ArfGap"/>
    <property type="match status" value="1"/>
</dbReference>
<evidence type="ECO:0000256" key="3">
    <source>
        <dbReference type="ARBA" id="ARBA00022771"/>
    </source>
</evidence>
<keyword evidence="4" id="KW-0862">Zinc</keyword>
<accession>A0A167GY59</accession>
<name>A0A167GY59_CALVF</name>
<dbReference type="InterPro" id="IPR001164">
    <property type="entry name" value="ArfGAP_dom"/>
</dbReference>
<evidence type="ECO:0000256" key="6">
    <source>
        <dbReference type="SAM" id="MobiDB-lite"/>
    </source>
</evidence>
<feature type="compositionally biased region" description="Low complexity" evidence="6">
    <location>
        <begin position="312"/>
        <end position="326"/>
    </location>
</feature>
<dbReference type="SUPFAM" id="SSF57863">
    <property type="entry name" value="ArfGap/RecO-like zinc finger"/>
    <property type="match status" value="1"/>
</dbReference>